<feature type="domain" description="N-acetyltransferase" evidence="1">
    <location>
        <begin position="24"/>
        <end position="174"/>
    </location>
</feature>
<dbReference type="SUPFAM" id="SSF55729">
    <property type="entry name" value="Acyl-CoA N-acyltransferases (Nat)"/>
    <property type="match status" value="1"/>
</dbReference>
<dbReference type="PANTHER" id="PTHR43792:SF1">
    <property type="entry name" value="N-ACETYLTRANSFERASE DOMAIN-CONTAINING PROTEIN"/>
    <property type="match status" value="1"/>
</dbReference>
<organism evidence="2">
    <name type="scientific">Enterocloster bolteae</name>
    <dbReference type="NCBI Taxonomy" id="208479"/>
    <lineage>
        <taxon>Bacteria</taxon>
        <taxon>Bacillati</taxon>
        <taxon>Bacillota</taxon>
        <taxon>Clostridia</taxon>
        <taxon>Lachnospirales</taxon>
        <taxon>Lachnospiraceae</taxon>
        <taxon>Enterocloster</taxon>
    </lineage>
</organism>
<reference evidence="2" key="1">
    <citation type="submission" date="2019-11" db="EMBL/GenBank/DDBJ databases">
        <authorList>
            <person name="Feng L."/>
        </authorList>
    </citation>
    <scope>NUCLEOTIDE SEQUENCE</scope>
    <source>
        <strain evidence="2">CbolteaeLFYP116</strain>
    </source>
</reference>
<name>A0A6N2XC14_9FIRM</name>
<dbReference type="InterPro" id="IPR000182">
    <property type="entry name" value="GNAT_dom"/>
</dbReference>
<dbReference type="InterPro" id="IPR016181">
    <property type="entry name" value="Acyl_CoA_acyltransferase"/>
</dbReference>
<dbReference type="Gene3D" id="3.40.630.30">
    <property type="match status" value="1"/>
</dbReference>
<gene>
    <name evidence="2" type="ORF">CBLFYP116_04802</name>
</gene>
<dbReference type="PANTHER" id="PTHR43792">
    <property type="entry name" value="GNAT FAMILY, PUTATIVE (AFU_ORTHOLOGUE AFUA_3G00765)-RELATED-RELATED"/>
    <property type="match status" value="1"/>
</dbReference>
<dbReference type="EMBL" id="CACRTF010000017">
    <property type="protein sequence ID" value="VYT51834.1"/>
    <property type="molecule type" value="Genomic_DNA"/>
</dbReference>
<evidence type="ECO:0000259" key="1">
    <source>
        <dbReference type="PROSITE" id="PS51186"/>
    </source>
</evidence>
<keyword evidence="2" id="KW-0808">Transferase</keyword>
<dbReference type="AlphaFoldDB" id="A0A6N2XC14"/>
<dbReference type="RefSeq" id="WP_002575608.1">
    <property type="nucleotide sequence ID" value="NZ_CACRTF010000017.1"/>
</dbReference>
<proteinExistence type="predicted"/>
<protein>
    <submittedName>
        <fullName evidence="2">Acetyltransferase (GNAT) family protein</fullName>
    </submittedName>
</protein>
<dbReference type="GO" id="GO:0016747">
    <property type="term" value="F:acyltransferase activity, transferring groups other than amino-acyl groups"/>
    <property type="evidence" value="ECO:0007669"/>
    <property type="project" value="InterPro"/>
</dbReference>
<sequence length="174" mass="20105">MRQRHIYFMKTKRIGFSKWGQDDLELATVLWGNAEVTRYICASGKFSKDDIEERLNTEILNEKNHRVQYWPVFELATDNLIGCCGLRPYAEKEYEIGFHLRPEFWGKGYAKEAASAVIEYAFTTLKACRLFAGHNPNNIASQKVLEALGFTYIGDEFYGPTGLYHPSYELIKSR</sequence>
<dbReference type="InterPro" id="IPR051531">
    <property type="entry name" value="N-acetyltransferase"/>
</dbReference>
<evidence type="ECO:0000313" key="2">
    <source>
        <dbReference type="EMBL" id="VYT51834.1"/>
    </source>
</evidence>
<dbReference type="Pfam" id="PF13302">
    <property type="entry name" value="Acetyltransf_3"/>
    <property type="match status" value="1"/>
</dbReference>
<dbReference type="PROSITE" id="PS51186">
    <property type="entry name" value="GNAT"/>
    <property type="match status" value="1"/>
</dbReference>
<accession>A0A6N2XC14</accession>
<dbReference type="CDD" id="cd04301">
    <property type="entry name" value="NAT_SF"/>
    <property type="match status" value="1"/>
</dbReference>